<proteinExistence type="predicted"/>
<dbReference type="AlphaFoldDB" id="A0A142IKI6"/>
<keyword evidence="1" id="KW-0614">Plasmid</keyword>
<accession>A0A142IKI6</accession>
<dbReference type="EMBL" id="CP011517">
    <property type="protein sequence ID" value="AMR60868.1"/>
    <property type="molecule type" value="Genomic_DNA"/>
</dbReference>
<name>A0A142IKI6_9RICK</name>
<sequence length="73" mass="8154">MCLVVLFSAIISGGTAYLVTTKFLRYLTVTGANNVTIQDCDVSVLGKAKDNDNLMEKMTRKNCLRKIDPDLRR</sequence>
<evidence type="ECO:0000313" key="2">
    <source>
        <dbReference type="Proteomes" id="UP000031952"/>
    </source>
</evidence>
<gene>
    <name evidence="1" type="ORF">SB78_p00120</name>
</gene>
<keyword evidence="2" id="KW-1185">Reference proteome</keyword>
<evidence type="ECO:0000313" key="1">
    <source>
        <dbReference type="EMBL" id="AMR60868.1"/>
    </source>
</evidence>
<geneLocation type="plasmid" evidence="1 2">
    <name>pRAS01</name>
</geneLocation>
<reference evidence="1 2" key="1">
    <citation type="journal article" date="2015" name="Genome Announc.">
        <title>Whole-Genome Sequence of 'Candidatus Rickettsia asemboensis' Strain NMRCii, Isolated from Fleas of Western Kenya.</title>
        <authorList>
            <person name="Jima D.D."/>
            <person name="Luce-Fedrow A."/>
            <person name="Yang Y."/>
            <person name="Maina A.N."/>
            <person name="Snesrud E.C."/>
            <person name="Otiang E."/>
            <person name="Njenga K."/>
            <person name="Jarman R.G."/>
            <person name="Richards A.L."/>
            <person name="Hang J."/>
        </authorList>
    </citation>
    <scope>NUCLEOTIDE SEQUENCE [LARGE SCALE GENOMIC DNA]</scope>
    <source>
        <strain evidence="1 2">NMRCii</strain>
        <plasmid evidence="1">pRAS01</plasmid>
    </source>
</reference>
<organism evidence="1 2">
    <name type="scientific">Rickettsia asembonensis</name>
    <dbReference type="NCBI Taxonomy" id="1068590"/>
    <lineage>
        <taxon>Bacteria</taxon>
        <taxon>Pseudomonadati</taxon>
        <taxon>Pseudomonadota</taxon>
        <taxon>Alphaproteobacteria</taxon>
        <taxon>Rickettsiales</taxon>
        <taxon>Rickettsiaceae</taxon>
        <taxon>Rickettsieae</taxon>
        <taxon>Rickettsia</taxon>
        <taxon>spotted fever group</taxon>
    </lineage>
</organism>
<protein>
    <submittedName>
        <fullName evidence="1">Uncharacterized protein</fullName>
    </submittedName>
</protein>
<dbReference type="Proteomes" id="UP000031952">
    <property type="component" value="Plasmid pRAS01"/>
</dbReference>